<proteinExistence type="predicted"/>
<evidence type="ECO:0000313" key="7">
    <source>
        <dbReference type="RefSeq" id="XP_030920060.1"/>
    </source>
</evidence>
<reference evidence="7" key="1">
    <citation type="submission" date="2025-08" db="UniProtKB">
        <authorList>
            <consortium name="RefSeq"/>
        </authorList>
    </citation>
    <scope>IDENTIFICATION</scope>
</reference>
<feature type="compositionally biased region" description="Polar residues" evidence="4">
    <location>
        <begin position="307"/>
        <end position="316"/>
    </location>
</feature>
<dbReference type="RefSeq" id="XP_030920060.1">
    <property type="nucleotide sequence ID" value="XM_031064200.1"/>
</dbReference>
<feature type="region of interest" description="Disordered" evidence="4">
    <location>
        <begin position="560"/>
        <end position="594"/>
    </location>
</feature>
<gene>
    <name evidence="7" type="primary">ALMS1</name>
</gene>
<feature type="region of interest" description="Disordered" evidence="4">
    <location>
        <begin position="279"/>
        <end position="329"/>
    </location>
</feature>
<evidence type="ECO:0000256" key="4">
    <source>
        <dbReference type="SAM" id="MobiDB-lite"/>
    </source>
</evidence>
<evidence type="ECO:0000256" key="1">
    <source>
        <dbReference type="ARBA" id="ARBA00004300"/>
    </source>
</evidence>
<feature type="domain" description="ALMS motif" evidence="5">
    <location>
        <begin position="872"/>
        <end position="1014"/>
    </location>
</feature>
<dbReference type="GO" id="GO:0046599">
    <property type="term" value="P:regulation of centriole replication"/>
    <property type="evidence" value="ECO:0007669"/>
    <property type="project" value="TreeGrafter"/>
</dbReference>
<sequence>MGPAHPSPADGALSTMPEAPSSPVKRFLSCVHITLSSRVHHPGASSAGNGIKVWDRPPGKAQAVTLQAAPAASVEGVPKSPPAEGIPSSAEPVAPADPSQGLCPRQELQGRARARLTQGMPSSAPPAAPGRRTCDAATQITTESPTKATFSAEVCVEPQPGGSAALQPSLPSAPAAPGIAAPPHKEIPPFPRQPAQPLLLPYKPSGSSGMYYVPFQTAGGSVEPEASTASSHSGSEDAPAAGILAQVLALGDAAHAAAQHTGTARGHWPKLAWAEEHWTPLGQPSGLPAGSQRAEPSRGVPEPRTMPTRQSCSQQPREPCRARAGAGHAAQGTAGQFFALPAEADDSRSEELSARPSSGHGAAGTGLPQGAAGTEPAPRGRAAHLQDSVGKAPRHRGHARSGLDELWLSFLERQGTQQQQQLRRSGELTLVQRLDRLARLLQNPIRHTLAATAAGDKGPGQEMQGREQPETGLAGKARSGSSTEPKGARVAQRPRVSHGSSSPGELRAARPGQKVIQHLGRLLEEQQHLSRVLEEQQRLSRVLEEQQHLGRVLEEQQRLGRSLEEQQHLGIPSDSSSETRLSGEPSSCSTCSTSAWDTGTGLDTSPASGDSSSLSLSTIDTARLLRAFGQHRLAPSTDTPSPAPELSPALSPRLARLYRAISQQKRRSEKWQEQNGAAGTAGCQSLGKGQQSQSGMPFSDSTCASSSSWGPSCALSHKRRARMLNKGIQAGDLEIVSSATKRNTRDVGVTFPTPRSSQQLWEPPGQGQGTAWQQPRAPPGRLLTDTRTRRGRLHFQQGTPWLIPAEDLECESRKENQRSACPGPGPAWFEPWSSTKPWREPLREKNWEEQPRRGQGAVTAPGAGRALGQPLGKLTLQEALALHRPDFISRSGQRLRHLRLLREERRLHRCLREQLLTAQGETLLPAQQLLQPARRRKDCRTANHLVSNRGFLMREKRRAIPKHEMVQRSKRMYEQLPEVRRKREEEQRRQEYSSYRLRAQLYKTKITSRVLGKKVSWS</sequence>
<dbReference type="GO" id="GO:0008017">
    <property type="term" value="F:microtubule binding"/>
    <property type="evidence" value="ECO:0007669"/>
    <property type="project" value="TreeGrafter"/>
</dbReference>
<feature type="compositionally biased region" description="Polar residues" evidence="4">
    <location>
        <begin position="573"/>
        <end position="594"/>
    </location>
</feature>
<accession>A0A8N5I498</accession>
<evidence type="ECO:0000256" key="3">
    <source>
        <dbReference type="ARBA" id="ARBA00023212"/>
    </source>
</evidence>
<dbReference type="Pfam" id="PF15309">
    <property type="entry name" value="ALMS_motif"/>
    <property type="match status" value="1"/>
</dbReference>
<dbReference type="GO" id="GO:0005813">
    <property type="term" value="C:centrosome"/>
    <property type="evidence" value="ECO:0007669"/>
    <property type="project" value="UniProtKB-SubCell"/>
</dbReference>
<dbReference type="PROSITE" id="PS00398">
    <property type="entry name" value="RECOMBINASES_2"/>
    <property type="match status" value="1"/>
</dbReference>
<feature type="compositionally biased region" description="Low complexity" evidence="4">
    <location>
        <begin position="682"/>
        <end position="695"/>
    </location>
</feature>
<dbReference type="Proteomes" id="UP000504602">
    <property type="component" value="Unplaced"/>
</dbReference>
<name>A0A8N5I498_GEOFO</name>
<dbReference type="GeneID" id="102041322"/>
<evidence type="ECO:0000313" key="6">
    <source>
        <dbReference type="Proteomes" id="UP000504602"/>
    </source>
</evidence>
<feature type="region of interest" description="Disordered" evidence="4">
    <location>
        <begin position="662"/>
        <end position="703"/>
    </location>
</feature>
<comment type="subcellular location">
    <subcellularLocation>
        <location evidence="1">Cytoplasm</location>
        <location evidence="1">Cytoskeleton</location>
        <location evidence="1">Microtubule organizing center</location>
        <location evidence="1">Centrosome</location>
    </subcellularLocation>
</comment>
<dbReference type="GO" id="GO:0005829">
    <property type="term" value="C:cytosol"/>
    <property type="evidence" value="ECO:0007669"/>
    <property type="project" value="TreeGrafter"/>
</dbReference>
<feature type="region of interest" description="Disordered" evidence="4">
    <location>
        <begin position="816"/>
        <end position="835"/>
    </location>
</feature>
<keyword evidence="6" id="KW-1185">Reference proteome</keyword>
<feature type="compositionally biased region" description="Low complexity" evidence="4">
    <location>
        <begin position="62"/>
        <end position="72"/>
    </location>
</feature>
<feature type="region of interest" description="Disordered" evidence="4">
    <location>
        <begin position="62"/>
        <end position="135"/>
    </location>
</feature>
<evidence type="ECO:0000256" key="2">
    <source>
        <dbReference type="ARBA" id="ARBA00022490"/>
    </source>
</evidence>
<protein>
    <submittedName>
        <fullName evidence="7">Alstrom syndrome protein 1</fullName>
    </submittedName>
</protein>
<dbReference type="AlphaFoldDB" id="A0A8N5I498"/>
<dbReference type="GO" id="GO:0005814">
    <property type="term" value="C:centriole"/>
    <property type="evidence" value="ECO:0007669"/>
    <property type="project" value="TreeGrafter"/>
</dbReference>
<dbReference type="PANTHER" id="PTHR21553:SF22">
    <property type="entry name" value="CENTROSOME-ASSOCIATED PROTEIN ALMS1"/>
    <property type="match status" value="1"/>
</dbReference>
<feature type="region of interest" description="Disordered" evidence="4">
    <location>
        <begin position="450"/>
        <end position="511"/>
    </location>
</feature>
<dbReference type="InterPro" id="IPR006118">
    <property type="entry name" value="Recombinase_CS"/>
</dbReference>
<keyword evidence="2" id="KW-0963">Cytoplasm</keyword>
<evidence type="ECO:0000259" key="5">
    <source>
        <dbReference type="Pfam" id="PF15309"/>
    </source>
</evidence>
<dbReference type="PANTHER" id="PTHR21553">
    <property type="entry name" value="ALMS1-RELATED"/>
    <property type="match status" value="1"/>
</dbReference>
<feature type="region of interest" description="Disordered" evidence="4">
    <location>
        <begin position="343"/>
        <end position="400"/>
    </location>
</feature>
<feature type="region of interest" description="Disordered" evidence="4">
    <location>
        <begin position="1"/>
        <end position="22"/>
    </location>
</feature>
<dbReference type="InterPro" id="IPR029299">
    <property type="entry name" value="ALMS_motif"/>
</dbReference>
<organism evidence="6 7">
    <name type="scientific">Geospiza fortis</name>
    <name type="common">Medium ground-finch</name>
    <dbReference type="NCBI Taxonomy" id="48883"/>
    <lineage>
        <taxon>Eukaryota</taxon>
        <taxon>Metazoa</taxon>
        <taxon>Chordata</taxon>
        <taxon>Craniata</taxon>
        <taxon>Vertebrata</taxon>
        <taxon>Euteleostomi</taxon>
        <taxon>Archelosauria</taxon>
        <taxon>Archosauria</taxon>
        <taxon>Dinosauria</taxon>
        <taxon>Saurischia</taxon>
        <taxon>Theropoda</taxon>
        <taxon>Coelurosauria</taxon>
        <taxon>Aves</taxon>
        <taxon>Neognathae</taxon>
        <taxon>Neoaves</taxon>
        <taxon>Telluraves</taxon>
        <taxon>Australaves</taxon>
        <taxon>Passeriformes</taxon>
        <taxon>Thraupidae</taxon>
        <taxon>Geospiza</taxon>
    </lineage>
</organism>
<feature type="compositionally biased region" description="Low complexity" evidence="4">
    <location>
        <begin position="162"/>
        <end position="182"/>
    </location>
</feature>
<dbReference type="GO" id="GO:0000150">
    <property type="term" value="F:DNA strand exchange activity"/>
    <property type="evidence" value="ECO:0007669"/>
    <property type="project" value="InterPro"/>
</dbReference>
<feature type="region of interest" description="Disordered" evidence="4">
    <location>
        <begin position="746"/>
        <end position="779"/>
    </location>
</feature>
<dbReference type="CTD" id="7840"/>
<dbReference type="OrthoDB" id="6163239at2759"/>
<keyword evidence="3" id="KW-0206">Cytoskeleton</keyword>
<feature type="region of interest" description="Disordered" evidence="4">
    <location>
        <begin position="159"/>
        <end position="196"/>
    </location>
</feature>